<feature type="transmembrane region" description="Helical" evidence="1">
    <location>
        <begin position="112"/>
        <end position="133"/>
    </location>
</feature>
<accession>A0A6N7Z7P9</accession>
<dbReference type="RefSeq" id="WP_154759319.1">
    <property type="nucleotide sequence ID" value="NZ_WMBA01000044.1"/>
</dbReference>
<dbReference type="Pfam" id="PF01471">
    <property type="entry name" value="PG_binding_1"/>
    <property type="match status" value="1"/>
</dbReference>
<gene>
    <name evidence="3" type="ORF">GKO32_24840</name>
</gene>
<dbReference type="InterPro" id="IPR010982">
    <property type="entry name" value="Lambda_DNA-bd_dom_sf"/>
</dbReference>
<dbReference type="InterPro" id="IPR036365">
    <property type="entry name" value="PGBD-like_sf"/>
</dbReference>
<dbReference type="InterPro" id="IPR036366">
    <property type="entry name" value="PGBDSf"/>
</dbReference>
<dbReference type="EMBL" id="WMBA01000044">
    <property type="protein sequence ID" value="MTD57180.1"/>
    <property type="molecule type" value="Genomic_DNA"/>
</dbReference>
<proteinExistence type="predicted"/>
<dbReference type="GO" id="GO:0003677">
    <property type="term" value="F:DNA binding"/>
    <property type="evidence" value="ECO:0007669"/>
    <property type="project" value="InterPro"/>
</dbReference>
<dbReference type="OrthoDB" id="9815541at2"/>
<dbReference type="SUPFAM" id="SSF47090">
    <property type="entry name" value="PGBD-like"/>
    <property type="match status" value="1"/>
</dbReference>
<dbReference type="Gene3D" id="1.10.101.10">
    <property type="entry name" value="PGBD-like superfamily/PGBD"/>
    <property type="match status" value="1"/>
</dbReference>
<protein>
    <submittedName>
        <fullName evidence="3">Helix-turn-helix domain-containing protein</fullName>
    </submittedName>
</protein>
<feature type="domain" description="Peptidoglycan binding-like" evidence="2">
    <location>
        <begin position="185"/>
        <end position="240"/>
    </location>
</feature>
<evidence type="ECO:0000313" key="3">
    <source>
        <dbReference type="EMBL" id="MTD57180.1"/>
    </source>
</evidence>
<keyword evidence="4" id="KW-1185">Reference proteome</keyword>
<dbReference type="Proteomes" id="UP000440096">
    <property type="component" value="Unassembled WGS sequence"/>
</dbReference>
<comment type="caution">
    <text evidence="3">The sequence shown here is derived from an EMBL/GenBank/DDBJ whole genome shotgun (WGS) entry which is preliminary data.</text>
</comment>
<dbReference type="SUPFAM" id="SSF47413">
    <property type="entry name" value="lambda repressor-like DNA-binding domains"/>
    <property type="match status" value="1"/>
</dbReference>
<reference evidence="3 4" key="1">
    <citation type="submission" date="2019-11" db="EMBL/GenBank/DDBJ databases">
        <title>Draft genome of Amycolatopsis RM579.</title>
        <authorList>
            <person name="Duangmal K."/>
            <person name="Mingma R."/>
        </authorList>
    </citation>
    <scope>NUCLEOTIDE SEQUENCE [LARGE SCALE GENOMIC DNA]</scope>
    <source>
        <strain evidence="3 4">RM579</strain>
    </source>
</reference>
<dbReference type="AlphaFoldDB" id="A0A6N7Z7P9"/>
<evidence type="ECO:0000313" key="4">
    <source>
        <dbReference type="Proteomes" id="UP000440096"/>
    </source>
</evidence>
<keyword evidence="1" id="KW-0812">Transmembrane</keyword>
<dbReference type="Pfam" id="PF13560">
    <property type="entry name" value="HTH_31"/>
    <property type="match status" value="1"/>
</dbReference>
<dbReference type="CDD" id="cd00093">
    <property type="entry name" value="HTH_XRE"/>
    <property type="match status" value="1"/>
</dbReference>
<sequence length="242" mass="25167">MARWKPLPAGLGPQVRELVVRLRELKDQMGISTATLARKTAYSKSSWDRYLNGMAPPPRQAVEALGLLAGADPSPLLALWELAGQGVRHTMADAKPASATTDAEAEQGRRRWIVVAASVAVAVAVGAGLAAWLSVGGGSSAPTSASAAAPALPAGYTCVYTTRDGRLYAGHSTTSDQLVALNGGSEDVVEVQCLLVHRSLDPGRIDGLFGQHTEQAVKQLQTAAGIPADGIVGPQTWALLRS</sequence>
<dbReference type="InterPro" id="IPR001387">
    <property type="entry name" value="Cro/C1-type_HTH"/>
</dbReference>
<dbReference type="InterPro" id="IPR002477">
    <property type="entry name" value="Peptidoglycan-bd-like"/>
</dbReference>
<name>A0A6N7Z7P9_9PSEU</name>
<keyword evidence="1" id="KW-0472">Membrane</keyword>
<evidence type="ECO:0000256" key="1">
    <source>
        <dbReference type="SAM" id="Phobius"/>
    </source>
</evidence>
<organism evidence="3 4">
    <name type="scientific">Amycolatopsis pithecellobii</name>
    <dbReference type="NCBI Taxonomy" id="664692"/>
    <lineage>
        <taxon>Bacteria</taxon>
        <taxon>Bacillati</taxon>
        <taxon>Actinomycetota</taxon>
        <taxon>Actinomycetes</taxon>
        <taxon>Pseudonocardiales</taxon>
        <taxon>Pseudonocardiaceae</taxon>
        <taxon>Amycolatopsis</taxon>
    </lineage>
</organism>
<evidence type="ECO:0000259" key="2">
    <source>
        <dbReference type="Pfam" id="PF01471"/>
    </source>
</evidence>
<keyword evidence="1" id="KW-1133">Transmembrane helix</keyword>